<evidence type="ECO:0000313" key="8">
    <source>
        <dbReference type="EMBL" id="UOP05630.1"/>
    </source>
</evidence>
<dbReference type="KEGG" id="ckh:LVJ77_03035"/>
<evidence type="ECO:0000256" key="3">
    <source>
        <dbReference type="ARBA" id="ARBA00012098"/>
    </source>
</evidence>
<feature type="site" description="Participates in a stacking interaction with the thymidine ring of dTDP-4-oxo-6-deoxyglucose" evidence="6">
    <location>
        <position position="136"/>
    </location>
</feature>
<sequence>MTITPTPLPDLLLLQPHPHRDRRGWFMETFHADWFAEHVAPVHFVQDNCSVSRRGVLRGLHYQLPHPQGKLIEAVQGEIFDVAVDMRRSSPTFGQWFGTVLSARNRRRLWLPAGFAHGFYTLSRQARCHYRCTAYYRPEAQHTIAWNDPDLAVDWQLSTTPPLLSPNDAAGLPFAAAPRFP</sequence>
<evidence type="ECO:0000256" key="5">
    <source>
        <dbReference type="PIRSR" id="PIRSR600888-1"/>
    </source>
</evidence>
<comment type="catalytic activity">
    <reaction evidence="1 7">
        <text>dTDP-4-dehydro-6-deoxy-alpha-D-glucose = dTDP-4-dehydro-beta-L-rhamnose</text>
        <dbReference type="Rhea" id="RHEA:16969"/>
        <dbReference type="ChEBI" id="CHEBI:57649"/>
        <dbReference type="ChEBI" id="CHEBI:62830"/>
        <dbReference type="EC" id="5.1.3.13"/>
    </reaction>
</comment>
<keyword evidence="9" id="KW-1185">Reference proteome</keyword>
<dbReference type="InterPro" id="IPR000888">
    <property type="entry name" value="RmlC-like"/>
</dbReference>
<evidence type="ECO:0000256" key="2">
    <source>
        <dbReference type="ARBA" id="ARBA00001997"/>
    </source>
</evidence>
<reference evidence="8" key="1">
    <citation type="journal article" date="2022" name="Res Sq">
        <title>Evolution of multicellular longitudinally dividing oral cavity symbionts (Neisseriaceae).</title>
        <authorList>
            <person name="Nyongesa S."/>
            <person name="Weber P."/>
            <person name="Bernet E."/>
            <person name="Pullido F."/>
            <person name="Nieckarz M."/>
            <person name="Delaby M."/>
            <person name="Nieves C."/>
            <person name="Viehboeck T."/>
            <person name="Krause N."/>
            <person name="Rivera-Millot A."/>
            <person name="Nakamura A."/>
            <person name="Vischer N."/>
            <person name="VanNieuwenhze M."/>
            <person name="Brun Y."/>
            <person name="Cava F."/>
            <person name="Bulgheresi S."/>
            <person name="Veyrier F."/>
        </authorList>
    </citation>
    <scope>NUCLEOTIDE SEQUENCE</scope>
    <source>
        <strain evidence="8">17694</strain>
    </source>
</reference>
<dbReference type="SUPFAM" id="SSF51182">
    <property type="entry name" value="RmlC-like cupins"/>
    <property type="match status" value="1"/>
</dbReference>
<gene>
    <name evidence="8" type="primary">rfbC</name>
    <name evidence="8" type="ORF">LVJ77_03035</name>
</gene>
<evidence type="ECO:0000256" key="1">
    <source>
        <dbReference type="ARBA" id="ARBA00001298"/>
    </source>
</evidence>
<comment type="pathway">
    <text evidence="7">Carbohydrate biosynthesis; dTDP-L-rhamnose biosynthesis.</text>
</comment>
<evidence type="ECO:0000313" key="9">
    <source>
        <dbReference type="Proteomes" id="UP000831534"/>
    </source>
</evidence>
<feature type="active site" description="Proton acceptor" evidence="5">
    <location>
        <position position="61"/>
    </location>
</feature>
<name>A0A8T9MUT4_9NEIS</name>
<dbReference type="Pfam" id="PF00908">
    <property type="entry name" value="dTDP_sugar_isom"/>
    <property type="match status" value="1"/>
</dbReference>
<dbReference type="AlphaFoldDB" id="A0A8T9MUT4"/>
<dbReference type="EMBL" id="CP091521">
    <property type="protein sequence ID" value="UOP05630.1"/>
    <property type="molecule type" value="Genomic_DNA"/>
</dbReference>
<comment type="similarity">
    <text evidence="7">Belongs to the dTDP-4-dehydrorhamnose 3,5-epimerase family.</text>
</comment>
<dbReference type="GO" id="GO:0000271">
    <property type="term" value="P:polysaccharide biosynthetic process"/>
    <property type="evidence" value="ECO:0007669"/>
    <property type="project" value="TreeGrafter"/>
</dbReference>
<dbReference type="RefSeq" id="WP_027008684.1">
    <property type="nucleotide sequence ID" value="NZ_CP091521.1"/>
</dbReference>
<dbReference type="GO" id="GO:0008830">
    <property type="term" value="F:dTDP-4-dehydrorhamnose 3,5-epimerase activity"/>
    <property type="evidence" value="ECO:0007669"/>
    <property type="project" value="UniProtKB-UniRule"/>
</dbReference>
<comment type="function">
    <text evidence="2 7">Catalyzes the epimerization of the C3' and C5'positions of dTDP-6-deoxy-D-xylo-4-hexulose, forming dTDP-6-deoxy-L-lyxo-4-hexulose.</text>
</comment>
<dbReference type="CDD" id="cd00438">
    <property type="entry name" value="cupin_RmlC"/>
    <property type="match status" value="1"/>
</dbReference>
<accession>A0A8T9MUT4</accession>
<reference evidence="8" key="2">
    <citation type="submission" date="2024-09" db="EMBL/GenBank/DDBJ databases">
        <authorList>
            <person name="Veyrier F.J."/>
        </authorList>
    </citation>
    <scope>NUCLEOTIDE SEQUENCE</scope>
    <source>
        <strain evidence="8">17694</strain>
    </source>
</reference>
<dbReference type="GO" id="GO:0019305">
    <property type="term" value="P:dTDP-rhamnose biosynthetic process"/>
    <property type="evidence" value="ECO:0007669"/>
    <property type="project" value="UniProtKB-UniRule"/>
</dbReference>
<evidence type="ECO:0000256" key="7">
    <source>
        <dbReference type="RuleBase" id="RU364069"/>
    </source>
</evidence>
<dbReference type="GO" id="GO:0005829">
    <property type="term" value="C:cytosol"/>
    <property type="evidence" value="ECO:0007669"/>
    <property type="project" value="TreeGrafter"/>
</dbReference>
<feature type="active site" description="Proton donor" evidence="5">
    <location>
        <position position="130"/>
    </location>
</feature>
<organism evidence="8 9">
    <name type="scientific">Conchiformibius kuhniae</name>
    <dbReference type="NCBI Taxonomy" id="211502"/>
    <lineage>
        <taxon>Bacteria</taxon>
        <taxon>Pseudomonadati</taxon>
        <taxon>Pseudomonadota</taxon>
        <taxon>Betaproteobacteria</taxon>
        <taxon>Neisseriales</taxon>
        <taxon>Neisseriaceae</taxon>
        <taxon>Conchiformibius</taxon>
    </lineage>
</organism>
<evidence type="ECO:0000256" key="6">
    <source>
        <dbReference type="PIRSR" id="PIRSR600888-3"/>
    </source>
</evidence>
<dbReference type="NCBIfam" id="TIGR01221">
    <property type="entry name" value="rmlC"/>
    <property type="match status" value="1"/>
</dbReference>
<dbReference type="EC" id="5.1.3.13" evidence="3 7"/>
<protein>
    <recommendedName>
        <fullName evidence="4 7">dTDP-4-dehydrorhamnose 3,5-epimerase</fullName>
        <ecNumber evidence="3 7">5.1.3.13</ecNumber>
    </recommendedName>
    <alternativeName>
        <fullName evidence="7">Thymidine diphospho-4-keto-rhamnose 3,5-epimerase</fullName>
    </alternativeName>
</protein>
<dbReference type="Proteomes" id="UP000831534">
    <property type="component" value="Chromosome"/>
</dbReference>
<dbReference type="PANTHER" id="PTHR21047:SF2">
    <property type="entry name" value="THYMIDINE DIPHOSPHO-4-KETO-RHAMNOSE 3,5-EPIMERASE"/>
    <property type="match status" value="1"/>
</dbReference>
<comment type="subunit">
    <text evidence="7">Homodimer.</text>
</comment>
<dbReference type="InterPro" id="IPR014710">
    <property type="entry name" value="RmlC-like_jellyroll"/>
</dbReference>
<evidence type="ECO:0000256" key="4">
    <source>
        <dbReference type="ARBA" id="ARBA00019595"/>
    </source>
</evidence>
<dbReference type="Gene3D" id="2.60.120.10">
    <property type="entry name" value="Jelly Rolls"/>
    <property type="match status" value="1"/>
</dbReference>
<proteinExistence type="inferred from homology"/>
<dbReference type="InterPro" id="IPR011051">
    <property type="entry name" value="RmlC_Cupin_sf"/>
</dbReference>
<dbReference type="PANTHER" id="PTHR21047">
    <property type="entry name" value="DTDP-6-DEOXY-D-GLUCOSE-3,5 EPIMERASE"/>
    <property type="match status" value="1"/>
</dbReference>
<keyword evidence="7 8" id="KW-0413">Isomerase</keyword>